<sequence>GLMEVAGEAVDEAARAHRHPLAAPVPLETKVSDFHDWARGAAVLAIQVLVLGAVEP</sequence>
<dbReference type="EMBL" id="JARAWN010000547">
    <property type="protein sequence ID" value="MDX3136332.1"/>
    <property type="molecule type" value="Genomic_DNA"/>
</dbReference>
<comment type="caution">
    <text evidence="1">The sequence shown here is derived from an EMBL/GenBank/DDBJ whole genome shotgun (WGS) entry which is preliminary data.</text>
</comment>
<reference evidence="1" key="1">
    <citation type="journal article" date="2023" name="Microb. Genom.">
        <title>Mesoterricola silvestris gen. nov., sp. nov., Mesoterricola sediminis sp. nov., Geothrix oryzae sp. nov., Geothrix edaphica sp. nov., Geothrix rubra sp. nov., and Geothrix limicola sp. nov., six novel members of Acidobacteriota isolated from soils.</title>
        <authorList>
            <person name="Weisberg A.J."/>
            <person name="Pearce E."/>
            <person name="Kramer C.G."/>
            <person name="Chang J.H."/>
            <person name="Clarke C.R."/>
        </authorList>
    </citation>
    <scope>NUCLEOTIDE SEQUENCE</scope>
    <source>
        <strain evidence="1">ND06-05F</strain>
    </source>
</reference>
<accession>A0AAJ2PZQ7</accession>
<proteinExistence type="predicted"/>
<dbReference type="AlphaFoldDB" id="A0AAJ2PZQ7"/>
<gene>
    <name evidence="1" type="ORF">PV367_42550</name>
</gene>
<dbReference type="Proteomes" id="UP001273589">
    <property type="component" value="Unassembled WGS sequence"/>
</dbReference>
<organism evidence="1 2">
    <name type="scientific">Streptomyces europaeiscabiei</name>
    <dbReference type="NCBI Taxonomy" id="146819"/>
    <lineage>
        <taxon>Bacteria</taxon>
        <taxon>Bacillati</taxon>
        <taxon>Actinomycetota</taxon>
        <taxon>Actinomycetes</taxon>
        <taxon>Kitasatosporales</taxon>
        <taxon>Streptomycetaceae</taxon>
        <taxon>Streptomyces</taxon>
    </lineage>
</organism>
<name>A0AAJ2PZQ7_9ACTN</name>
<protein>
    <submittedName>
        <fullName evidence="1">MarR family transcriptional regulator</fullName>
    </submittedName>
</protein>
<evidence type="ECO:0000313" key="2">
    <source>
        <dbReference type="Proteomes" id="UP001273589"/>
    </source>
</evidence>
<evidence type="ECO:0000313" key="1">
    <source>
        <dbReference type="EMBL" id="MDX3136332.1"/>
    </source>
</evidence>
<feature type="non-terminal residue" evidence="1">
    <location>
        <position position="1"/>
    </location>
</feature>